<feature type="compositionally biased region" description="Basic and acidic residues" evidence="1">
    <location>
        <begin position="168"/>
        <end position="179"/>
    </location>
</feature>
<keyword evidence="5" id="KW-1185">Reference proteome</keyword>
<dbReference type="InterPro" id="IPR052955">
    <property type="entry name" value="UPF0703_membrane_permease"/>
</dbReference>
<dbReference type="EMBL" id="QNRR01000007">
    <property type="protein sequence ID" value="RBP41311.1"/>
    <property type="molecule type" value="Genomic_DNA"/>
</dbReference>
<name>A0A366HGH7_9BACT</name>
<evidence type="ECO:0000313" key="4">
    <source>
        <dbReference type="EMBL" id="RBP41311.1"/>
    </source>
</evidence>
<accession>A0A366HGH7</accession>
<evidence type="ECO:0000256" key="2">
    <source>
        <dbReference type="SAM" id="Phobius"/>
    </source>
</evidence>
<evidence type="ECO:0000256" key="1">
    <source>
        <dbReference type="SAM" id="MobiDB-lite"/>
    </source>
</evidence>
<dbReference type="OrthoDB" id="183643at2"/>
<comment type="caution">
    <text evidence="4">The sequence shown here is derived from an EMBL/GenBank/DDBJ whole genome shotgun (WGS) entry which is preliminary data.</text>
</comment>
<feature type="region of interest" description="Disordered" evidence="1">
    <location>
        <begin position="294"/>
        <end position="332"/>
    </location>
</feature>
<dbReference type="InterPro" id="IPR048447">
    <property type="entry name" value="DUF1980_C"/>
</dbReference>
<dbReference type="RefSeq" id="WP_113959951.1">
    <property type="nucleotide sequence ID" value="NZ_QNRR01000007.1"/>
</dbReference>
<evidence type="ECO:0000259" key="3">
    <source>
        <dbReference type="Pfam" id="PF21537"/>
    </source>
</evidence>
<sequence>MTSKRIGIHLISVSLLLLWGGIMLYFYTSGRITHYLPPDGIFRPMVLWSSIGLIVLALFNLATMKAKEAACCADDGHDHDHDHCGHDHHHDHAHKHDHGHAHAHGHGHSHEHKDGCCGGHGHSHDHGHKHEDAHAHSHAHEHEHEHDHGHGHSHSHEHKDGCCGGHSHSHDHGHKPDNGHVHGPGCGHDHGHGHHHHDHAHGCCGGGGVGVDHVHKDEHDDHDHEHSHAGHSHGILEESGMVGRVVAICLLAVPVSYAAMHTPDKFSANAVVNKGVYAQNYGQGARAEQYSLKRERPGTGNTNAVTTAPAPDKPVAATGTPPSSTPGGQDVMPKVNVAEVEKQAAKGAETKSYGSFTLADLEAQVPKSKDGNFMLEVTELYYTAGDKEVQSVLTGQPVETIAQVLPEKVNNEKGTRLRLFRMLVQCCAADARPYSIPVEFGKEAPHFKEMTWVKVVGKMSFTQEGGQTVPVLEATKIEETAAPENQMIY</sequence>
<feature type="compositionally biased region" description="Basic and acidic residues" evidence="1">
    <location>
        <begin position="122"/>
        <end position="150"/>
    </location>
</feature>
<organism evidence="4 5">
    <name type="scientific">Roseimicrobium gellanilyticum</name>
    <dbReference type="NCBI Taxonomy" id="748857"/>
    <lineage>
        <taxon>Bacteria</taxon>
        <taxon>Pseudomonadati</taxon>
        <taxon>Verrucomicrobiota</taxon>
        <taxon>Verrucomicrobiia</taxon>
        <taxon>Verrucomicrobiales</taxon>
        <taxon>Verrucomicrobiaceae</taxon>
        <taxon>Roseimicrobium</taxon>
    </lineage>
</organism>
<keyword evidence="2" id="KW-1133">Transmembrane helix</keyword>
<dbReference type="AlphaFoldDB" id="A0A366HGH7"/>
<feature type="transmembrane region" description="Helical" evidence="2">
    <location>
        <begin position="7"/>
        <end position="28"/>
    </location>
</feature>
<proteinExistence type="predicted"/>
<keyword evidence="2" id="KW-0812">Transmembrane</keyword>
<dbReference type="PANTHER" id="PTHR40047">
    <property type="entry name" value="UPF0703 PROTEIN YCGQ"/>
    <property type="match status" value="1"/>
</dbReference>
<feature type="transmembrane region" description="Helical" evidence="2">
    <location>
        <begin position="40"/>
        <end position="59"/>
    </location>
</feature>
<gene>
    <name evidence="4" type="ORF">DES53_107142</name>
</gene>
<keyword evidence="2" id="KW-0472">Membrane</keyword>
<dbReference type="Pfam" id="PF21537">
    <property type="entry name" value="DUF1980_C"/>
    <property type="match status" value="1"/>
</dbReference>
<feature type="domain" description="DUF1980" evidence="3">
    <location>
        <begin position="410"/>
        <end position="489"/>
    </location>
</feature>
<feature type="compositionally biased region" description="Basic residues" evidence="1">
    <location>
        <begin position="91"/>
        <end position="110"/>
    </location>
</feature>
<evidence type="ECO:0000313" key="5">
    <source>
        <dbReference type="Proteomes" id="UP000253426"/>
    </source>
</evidence>
<dbReference type="InterPro" id="IPR002395">
    <property type="entry name" value="Kininogen"/>
</dbReference>
<protein>
    <submittedName>
        <fullName evidence="4">Putative repeat protein (TIGR03943 family)</fullName>
    </submittedName>
</protein>
<feature type="region of interest" description="Disordered" evidence="1">
    <location>
        <begin position="82"/>
        <end position="179"/>
    </location>
</feature>
<reference evidence="4 5" key="1">
    <citation type="submission" date="2018-06" db="EMBL/GenBank/DDBJ databases">
        <title>Genomic Encyclopedia of Type Strains, Phase IV (KMG-IV): sequencing the most valuable type-strain genomes for metagenomic binning, comparative biology and taxonomic classification.</title>
        <authorList>
            <person name="Goeker M."/>
        </authorList>
    </citation>
    <scope>NUCLEOTIDE SEQUENCE [LARGE SCALE GENOMIC DNA]</scope>
    <source>
        <strain evidence="4 5">DSM 25532</strain>
    </source>
</reference>
<dbReference type="Proteomes" id="UP000253426">
    <property type="component" value="Unassembled WGS sequence"/>
</dbReference>
<dbReference type="PRINTS" id="PR00334">
    <property type="entry name" value="KININOGEN"/>
</dbReference>
<dbReference type="PANTHER" id="PTHR40047:SF1">
    <property type="entry name" value="UPF0703 PROTEIN YCGQ"/>
    <property type="match status" value="1"/>
</dbReference>